<organism evidence="2 3">
    <name type="scientific">Chitinivorax tropicus</name>
    <dbReference type="NCBI Taxonomy" id="714531"/>
    <lineage>
        <taxon>Bacteria</taxon>
        <taxon>Pseudomonadati</taxon>
        <taxon>Pseudomonadota</taxon>
        <taxon>Betaproteobacteria</taxon>
        <taxon>Chitinivorax</taxon>
    </lineage>
</organism>
<proteinExistence type="predicted"/>
<dbReference type="EMBL" id="JACHHY010000009">
    <property type="protein sequence ID" value="MBB5018570.1"/>
    <property type="molecule type" value="Genomic_DNA"/>
</dbReference>
<dbReference type="Proteomes" id="UP000575898">
    <property type="component" value="Unassembled WGS sequence"/>
</dbReference>
<feature type="region of interest" description="Disordered" evidence="1">
    <location>
        <begin position="1"/>
        <end position="29"/>
    </location>
</feature>
<protein>
    <submittedName>
        <fullName evidence="2">Uncharacterized protein</fullName>
    </submittedName>
</protein>
<keyword evidence="3" id="KW-1185">Reference proteome</keyword>
<gene>
    <name evidence="2" type="ORF">HNQ59_001859</name>
</gene>
<sequence>MKKHVNDLKIKSTKLEHQAKNNAERYKTW</sequence>
<evidence type="ECO:0000313" key="3">
    <source>
        <dbReference type="Proteomes" id="UP000575898"/>
    </source>
</evidence>
<evidence type="ECO:0000256" key="1">
    <source>
        <dbReference type="SAM" id="MobiDB-lite"/>
    </source>
</evidence>
<comment type="caution">
    <text evidence="2">The sequence shown here is derived from an EMBL/GenBank/DDBJ whole genome shotgun (WGS) entry which is preliminary data.</text>
</comment>
<reference evidence="2 3" key="1">
    <citation type="submission" date="2020-08" db="EMBL/GenBank/DDBJ databases">
        <title>Genomic Encyclopedia of Type Strains, Phase IV (KMG-IV): sequencing the most valuable type-strain genomes for metagenomic binning, comparative biology and taxonomic classification.</title>
        <authorList>
            <person name="Goeker M."/>
        </authorList>
    </citation>
    <scope>NUCLEOTIDE SEQUENCE [LARGE SCALE GENOMIC DNA]</scope>
    <source>
        <strain evidence="2 3">DSM 27165</strain>
    </source>
</reference>
<dbReference type="AlphaFoldDB" id="A0A840MJI4"/>
<evidence type="ECO:0000313" key="2">
    <source>
        <dbReference type="EMBL" id="MBB5018570.1"/>
    </source>
</evidence>
<accession>A0A840MJI4</accession>
<name>A0A840MJI4_9PROT</name>